<gene>
    <name evidence="1" type="ORF">GDO54_015194</name>
</gene>
<reference evidence="1" key="1">
    <citation type="thesis" date="2020" institute="ProQuest LLC" country="789 East Eisenhower Parkway, Ann Arbor, MI, USA">
        <title>Comparative Genomics and Chromosome Evolution.</title>
        <authorList>
            <person name="Mudd A.B."/>
        </authorList>
    </citation>
    <scope>NUCLEOTIDE SEQUENCE</scope>
    <source>
        <strain evidence="1">1538</strain>
        <tissue evidence="1">Blood</tissue>
    </source>
</reference>
<dbReference type="EMBL" id="DYDO01000008">
    <property type="protein sequence ID" value="DBA19341.1"/>
    <property type="molecule type" value="Genomic_DNA"/>
</dbReference>
<name>A0AAV3A4M7_PYXAD</name>
<proteinExistence type="predicted"/>
<dbReference type="AlphaFoldDB" id="A0AAV3A4M7"/>
<accession>A0AAV3A4M7</accession>
<dbReference type="Proteomes" id="UP001181693">
    <property type="component" value="Unassembled WGS sequence"/>
</dbReference>
<organism evidence="1 2">
    <name type="scientific">Pyxicephalus adspersus</name>
    <name type="common">African bullfrog</name>
    <dbReference type="NCBI Taxonomy" id="30357"/>
    <lineage>
        <taxon>Eukaryota</taxon>
        <taxon>Metazoa</taxon>
        <taxon>Chordata</taxon>
        <taxon>Craniata</taxon>
        <taxon>Vertebrata</taxon>
        <taxon>Euteleostomi</taxon>
        <taxon>Amphibia</taxon>
        <taxon>Batrachia</taxon>
        <taxon>Anura</taxon>
        <taxon>Neobatrachia</taxon>
        <taxon>Ranoidea</taxon>
        <taxon>Pyxicephalidae</taxon>
        <taxon>Pyxicephalinae</taxon>
        <taxon>Pyxicephalus</taxon>
    </lineage>
</organism>
<protein>
    <submittedName>
        <fullName evidence="1">Uncharacterized protein</fullName>
    </submittedName>
</protein>
<evidence type="ECO:0000313" key="2">
    <source>
        <dbReference type="Proteomes" id="UP001181693"/>
    </source>
</evidence>
<keyword evidence="2" id="KW-1185">Reference proteome</keyword>
<evidence type="ECO:0000313" key="1">
    <source>
        <dbReference type="EMBL" id="DBA19341.1"/>
    </source>
</evidence>
<comment type="caution">
    <text evidence="1">The sequence shown here is derived from an EMBL/GenBank/DDBJ whole genome shotgun (WGS) entry which is preliminary data.</text>
</comment>
<sequence length="112" mass="13047">MSEEQTSSLVWQSRFLQFGCAIQSKCFFLPTFCKRGHKAIGFEFLDWLRRSSWIQCTCHLLHTCHNSTLKSSPNLRGAEHLALIFHAHKFRSIVVFENKRNMNVNSTSRETV</sequence>